<dbReference type="AlphaFoldDB" id="A0A7J0GVJ4"/>
<name>A0A7J0GVJ4_9ERIC</name>
<reference evidence="1 2" key="1">
    <citation type="submission" date="2019-07" db="EMBL/GenBank/DDBJ databases">
        <title>De Novo Assembly of kiwifruit Actinidia rufa.</title>
        <authorList>
            <person name="Sugita-Konishi S."/>
            <person name="Sato K."/>
            <person name="Mori E."/>
            <person name="Abe Y."/>
            <person name="Kisaki G."/>
            <person name="Hamano K."/>
            <person name="Suezawa K."/>
            <person name="Otani M."/>
            <person name="Fukuda T."/>
            <person name="Manabe T."/>
            <person name="Gomi K."/>
            <person name="Tabuchi M."/>
            <person name="Akimitsu K."/>
            <person name="Kataoka I."/>
        </authorList>
    </citation>
    <scope>NUCLEOTIDE SEQUENCE [LARGE SCALE GENOMIC DNA]</scope>
    <source>
        <strain evidence="2">cv. Fuchu</strain>
    </source>
</reference>
<dbReference type="SUPFAM" id="SSF56219">
    <property type="entry name" value="DNase I-like"/>
    <property type="match status" value="1"/>
</dbReference>
<sequence>MSGDHGGSAMRDFSDYIMEEELIDLPLEGDLFTWSNGSASSRLDRFLVLPEWEGDHLDVKQYCLPRIVSDHKPMILAGGGMHRGPASFRFENTWLQVEGFRDLVGKWWEGYEVFGNLSYCLARKLRLLKEDLKRWNMEVFGRVEIRLATFMEELQVLESKETLPGLSEVERDRRVEMKAENERLLCGRDWGSMKGCTKNLEQWRPQSRWLSMPSLNSEEVDILVMPFGEEEASEVVMKLRGDKALGPGWFLYSPFCNIVGHFGEPDGQRLITENQNAFVRGRQILDALLVANECVDGRLRSKEPRALCKLGYRKGDHVSWEFLLYLLERLGFGEKWCRWIKRAAFLQLKFSVLVNGSAQGLFSGSQGRLSGFKAGDGSQEVIVSHLLFADDTLILCKAESEEMTCLIDILLCFQAVYDLRINLVSLLALPSSPKLCGEQLWIDLRGDSLLGSGNTFLREASLLLLKALYPAYQLNFLSMLTIPKSIASRLEKFDEGFLMEKIRERLGIHLVAWKIWRFALGEDKLWCRVLKGKYGTISGPWRTKVITHPYGIVPLREMFLELFTLATNQNALVADCWFLSLARGFWALLFRRGAQDWELEAFVEFFRLLQEVQPISLEVDKWRWKRQGQGSFTVSSFYHSLTGLDDPTSP</sequence>
<gene>
    <name evidence="1" type="ORF">Acr_24g0009920</name>
</gene>
<dbReference type="PANTHER" id="PTHR33710">
    <property type="entry name" value="BNAC02G09200D PROTEIN"/>
    <property type="match status" value="1"/>
</dbReference>
<organism evidence="1 2">
    <name type="scientific">Actinidia rufa</name>
    <dbReference type="NCBI Taxonomy" id="165716"/>
    <lineage>
        <taxon>Eukaryota</taxon>
        <taxon>Viridiplantae</taxon>
        <taxon>Streptophyta</taxon>
        <taxon>Embryophyta</taxon>
        <taxon>Tracheophyta</taxon>
        <taxon>Spermatophyta</taxon>
        <taxon>Magnoliopsida</taxon>
        <taxon>eudicotyledons</taxon>
        <taxon>Gunneridae</taxon>
        <taxon>Pentapetalae</taxon>
        <taxon>asterids</taxon>
        <taxon>Ericales</taxon>
        <taxon>Actinidiaceae</taxon>
        <taxon>Actinidia</taxon>
    </lineage>
</organism>
<evidence type="ECO:0000313" key="1">
    <source>
        <dbReference type="EMBL" id="GFZ14802.1"/>
    </source>
</evidence>
<accession>A0A7J0GVJ4</accession>
<keyword evidence="2" id="KW-1185">Reference proteome</keyword>
<dbReference type="Gene3D" id="3.60.10.10">
    <property type="entry name" value="Endonuclease/exonuclease/phosphatase"/>
    <property type="match status" value="1"/>
</dbReference>
<protein>
    <recommendedName>
        <fullName evidence="3">Reverse transcriptase domain-containing protein</fullName>
    </recommendedName>
</protein>
<proteinExistence type="predicted"/>
<dbReference type="PANTHER" id="PTHR33710:SF71">
    <property type="entry name" value="ENDONUCLEASE_EXONUCLEASE_PHOSPHATASE DOMAIN-CONTAINING PROTEIN"/>
    <property type="match status" value="1"/>
</dbReference>
<comment type="caution">
    <text evidence="1">The sequence shown here is derived from an EMBL/GenBank/DDBJ whole genome shotgun (WGS) entry which is preliminary data.</text>
</comment>
<dbReference type="OrthoDB" id="692400at2759"/>
<dbReference type="Proteomes" id="UP000585474">
    <property type="component" value="Unassembled WGS sequence"/>
</dbReference>
<evidence type="ECO:0000313" key="2">
    <source>
        <dbReference type="Proteomes" id="UP000585474"/>
    </source>
</evidence>
<dbReference type="InterPro" id="IPR036691">
    <property type="entry name" value="Endo/exonu/phosph_ase_sf"/>
</dbReference>
<dbReference type="EMBL" id="BJWL01000024">
    <property type="protein sequence ID" value="GFZ14802.1"/>
    <property type="molecule type" value="Genomic_DNA"/>
</dbReference>
<evidence type="ECO:0008006" key="3">
    <source>
        <dbReference type="Google" id="ProtNLM"/>
    </source>
</evidence>